<gene>
    <name evidence="3" type="ORF">RWD45_14885</name>
</gene>
<keyword evidence="1" id="KW-1133">Transmembrane helix</keyword>
<protein>
    <submittedName>
        <fullName evidence="3">PH domain-containing protein</fullName>
    </submittedName>
</protein>
<feature type="transmembrane region" description="Helical" evidence="1">
    <location>
        <begin position="46"/>
        <end position="67"/>
    </location>
</feature>
<dbReference type="PANTHER" id="PTHR34473:SF2">
    <property type="entry name" value="UPF0699 TRANSMEMBRANE PROTEIN YDBT"/>
    <property type="match status" value="1"/>
</dbReference>
<evidence type="ECO:0000313" key="3">
    <source>
        <dbReference type="EMBL" id="MDY0409619.1"/>
    </source>
</evidence>
<reference evidence="3 4" key="1">
    <citation type="submission" date="2023-10" db="EMBL/GenBank/DDBJ databases">
        <title>Virgibacillus soli CC-YMP-6 genome.</title>
        <authorList>
            <person name="Miliotis G."/>
            <person name="Sengupta P."/>
            <person name="Hameed A."/>
            <person name="Chuvochina M."/>
            <person name="Mcdonagh F."/>
            <person name="Simpson A.C."/>
            <person name="Singh N.K."/>
            <person name="Rekha P.D."/>
            <person name="Raman K."/>
            <person name="Hugenholtz P."/>
            <person name="Venkateswaran K."/>
        </authorList>
    </citation>
    <scope>NUCLEOTIDE SEQUENCE [LARGE SCALE GENOMIC DNA]</scope>
    <source>
        <strain evidence="3 4">CC-YMP-6</strain>
    </source>
</reference>
<accession>A0ABU5CUX5</accession>
<sequence>MLQINEPNHRIAKEAIAVWRISSVISQVIVLIIGGALIWASYNFHWYAWIPTVLWVLLGIDIVYACWEVTIEPKLKQKYWRYGISEEFVKIKQGIFHKSYTVIPMTKVQYVEAEQGPILRKYKLHAIHIGTMTSSHTIPALQDEEALQLREKIAHLAKLKEVE</sequence>
<dbReference type="Pfam" id="PF03703">
    <property type="entry name" value="bPH_2"/>
    <property type="match status" value="1"/>
</dbReference>
<comment type="caution">
    <text evidence="3">The sequence shown here is derived from an EMBL/GenBank/DDBJ whole genome shotgun (WGS) entry which is preliminary data.</text>
</comment>
<feature type="transmembrane region" description="Helical" evidence="1">
    <location>
        <begin position="21"/>
        <end position="40"/>
    </location>
</feature>
<keyword evidence="4" id="KW-1185">Reference proteome</keyword>
<keyword evidence="1" id="KW-0812">Transmembrane</keyword>
<name>A0ABU5CUX5_9BACI</name>
<evidence type="ECO:0000259" key="2">
    <source>
        <dbReference type="Pfam" id="PF03703"/>
    </source>
</evidence>
<feature type="domain" description="YdbS-like PH" evidence="2">
    <location>
        <begin position="79"/>
        <end position="153"/>
    </location>
</feature>
<dbReference type="EMBL" id="JAWDIQ010000002">
    <property type="protein sequence ID" value="MDY0409619.1"/>
    <property type="molecule type" value="Genomic_DNA"/>
</dbReference>
<evidence type="ECO:0000256" key="1">
    <source>
        <dbReference type="SAM" id="Phobius"/>
    </source>
</evidence>
<organism evidence="3 4">
    <name type="scientific">Paracerasibacillus soli</name>
    <dbReference type="NCBI Taxonomy" id="480284"/>
    <lineage>
        <taxon>Bacteria</taxon>
        <taxon>Bacillati</taxon>
        <taxon>Bacillota</taxon>
        <taxon>Bacilli</taxon>
        <taxon>Bacillales</taxon>
        <taxon>Bacillaceae</taxon>
        <taxon>Paracerasibacillus</taxon>
    </lineage>
</organism>
<proteinExistence type="predicted"/>
<dbReference type="Proteomes" id="UP001275315">
    <property type="component" value="Unassembled WGS sequence"/>
</dbReference>
<evidence type="ECO:0000313" key="4">
    <source>
        <dbReference type="Proteomes" id="UP001275315"/>
    </source>
</evidence>
<keyword evidence="1" id="KW-0472">Membrane</keyword>
<dbReference type="PANTHER" id="PTHR34473">
    <property type="entry name" value="UPF0699 TRANSMEMBRANE PROTEIN YDBS"/>
    <property type="match status" value="1"/>
</dbReference>
<dbReference type="RefSeq" id="WP_320380410.1">
    <property type="nucleotide sequence ID" value="NZ_JAWDIQ010000002.1"/>
</dbReference>
<dbReference type="InterPro" id="IPR005182">
    <property type="entry name" value="YdbS-like_PH"/>
</dbReference>